<feature type="region of interest" description="Disordered" evidence="1">
    <location>
        <begin position="420"/>
        <end position="478"/>
    </location>
</feature>
<dbReference type="GeneID" id="40313283"/>
<feature type="region of interest" description="Disordered" evidence="1">
    <location>
        <begin position="919"/>
        <end position="971"/>
    </location>
</feature>
<dbReference type="VEuPathDB" id="ToxoDB:BESB_083570"/>
<evidence type="ECO:0000313" key="3">
    <source>
        <dbReference type="Proteomes" id="UP000224006"/>
    </source>
</evidence>
<name>A0A2A9M3U6_BESBE</name>
<dbReference type="KEGG" id="bbes:BESB_083570"/>
<dbReference type="RefSeq" id="XP_029217167.1">
    <property type="nucleotide sequence ID" value="XM_029366707.1"/>
</dbReference>
<reference evidence="2 3" key="1">
    <citation type="submission" date="2017-09" db="EMBL/GenBank/DDBJ databases">
        <title>Genome sequencing of Besnoitia besnoiti strain Bb-Ger1.</title>
        <authorList>
            <person name="Schares G."/>
            <person name="Venepally P."/>
            <person name="Lorenzi H.A."/>
        </authorList>
    </citation>
    <scope>NUCLEOTIDE SEQUENCE [LARGE SCALE GENOMIC DNA]</scope>
    <source>
        <strain evidence="2 3">Bb-Ger1</strain>
    </source>
</reference>
<keyword evidence="3" id="KW-1185">Reference proteome</keyword>
<proteinExistence type="predicted"/>
<feature type="compositionally biased region" description="Basic and acidic residues" evidence="1">
    <location>
        <begin position="926"/>
        <end position="935"/>
    </location>
</feature>
<comment type="caution">
    <text evidence="2">The sequence shown here is derived from an EMBL/GenBank/DDBJ whole genome shotgun (WGS) entry which is preliminary data.</text>
</comment>
<evidence type="ECO:0000313" key="2">
    <source>
        <dbReference type="EMBL" id="PFH33158.1"/>
    </source>
</evidence>
<dbReference type="AlphaFoldDB" id="A0A2A9M3U6"/>
<feature type="compositionally biased region" description="Basic and acidic residues" evidence="1">
    <location>
        <begin position="943"/>
        <end position="958"/>
    </location>
</feature>
<dbReference type="STRING" id="94643.A0A2A9M3U6"/>
<feature type="compositionally biased region" description="Basic and acidic residues" evidence="1">
    <location>
        <begin position="426"/>
        <end position="445"/>
    </location>
</feature>
<protein>
    <submittedName>
        <fullName evidence="2">Rhoptry neck protein RON4</fullName>
    </submittedName>
</protein>
<feature type="compositionally biased region" description="Polar residues" evidence="1">
    <location>
        <begin position="446"/>
        <end position="463"/>
    </location>
</feature>
<gene>
    <name evidence="2" type="ORF">BESB_083570</name>
</gene>
<evidence type="ECO:0000256" key="1">
    <source>
        <dbReference type="SAM" id="MobiDB-lite"/>
    </source>
</evidence>
<sequence>MLGQPARGRTAGMAPLQRRMVENYRVPKAPQAPSGRSLDHRSGGARPVGCPAKCEFVDVRQEVKAPAQAPLPPSHGPQYPLLAVPRRKPNPLTLMLLRLRRRLELQNRKARLVGLLPHLQVKAPAQAPLPPSHGPQYPLLAVPRRKPNPLTLMLLRLRRRLELQNRKARLVGLLPHLQVKAPAQAPLPPSHVSPLEAHFAEFCVTFSDVVLLTNSVAVGNAGVGLERENVISVFEDAEALESSVLLPCSAAKGLYPSLEPFRGPSDANAKGFYPSLEHLKSLQGDGGAAASGERLFSISAPFGAIDRRETRTLKEGYTLFLQQLRQNLPKLAETTYQILGWLDDYFPQTESEVQIFTDALNTAESLAGDAARWVFDAIPEADRASLYSAFYQTFRDKLPSSFFEAAQKINPALKKYFSAETPVSGDSEHPSSAETPIPHDSEHASSTETPTSADSEKASQSPEAITAHEPKSLATDEDGRGIQAIQPLPAGRVTPREHIPWTKIKNSISKAHGPVSQIPQWVAAAGTCPLGEGYREIDVAKTTTDVLFRLTLLIVQQIKRKNSKKAKLNDDQALVALCTSAGAFIAAWQQHQQAFAQEDQNAPKAYALLIERLRHVDKYFLKTYDETTGQSNHGAWKKNKAEIAAVGRSALMKTCVKYMKEAGDVATRSFKAGTVTYPSRSLYGGITNTLGARFTDSEVVAQAVHRYAKQYKSPDKVVGLCGALQTSGYFKKCFSEAYHLYAATAFHLHVDGSSVLSRTLARDRPIGKHALAQAACDPAVSGQYFENAFRLLSAAITQEWEREKLFERLSSWTTTSVILAPALEASVPVPAAEPEAAWDPAYEDGIYRIYQQNSNGQQQSAGTVFYVGGLPHHVKPTGVLVQGATVPDSSRATAVHNVESDGDLSTASDSRTQSRAFINANAPDAETPRATDRKSRPGFSAGKNEKQVSEEAAEEKRGSQARQAAEEAEEL</sequence>
<dbReference type="Proteomes" id="UP000224006">
    <property type="component" value="Chromosome VIII"/>
</dbReference>
<dbReference type="OrthoDB" id="333172at2759"/>
<accession>A0A2A9M3U6</accession>
<organism evidence="2 3">
    <name type="scientific">Besnoitia besnoiti</name>
    <name type="common">Apicomplexan protozoan</name>
    <dbReference type="NCBI Taxonomy" id="94643"/>
    <lineage>
        <taxon>Eukaryota</taxon>
        <taxon>Sar</taxon>
        <taxon>Alveolata</taxon>
        <taxon>Apicomplexa</taxon>
        <taxon>Conoidasida</taxon>
        <taxon>Coccidia</taxon>
        <taxon>Eucoccidiorida</taxon>
        <taxon>Eimeriorina</taxon>
        <taxon>Sarcocystidae</taxon>
        <taxon>Besnoitia</taxon>
    </lineage>
</organism>
<dbReference type="EMBL" id="NWUJ01000009">
    <property type="protein sequence ID" value="PFH33158.1"/>
    <property type="molecule type" value="Genomic_DNA"/>
</dbReference>